<sequence length="305" mass="34721">MEMDIKNRKWKAGRRIKTASAAILLMGLLIGCTKTDNDAEVTKRAEPAKDELTNFKTEDGKIDIVMQNKGKFSEDTLKQIKEEILGFYGALQKEKIPLSPPSRIYLHLHNEQKVSSHNGGTINLYYISEGNDPLIHEMTHALFNDGKGQVTQEGLAIYMQDIYSERSVNPNYQEDTHEIMKHLISKKIMLPLETLLQEDKFFSYTNLDKDSSSLRWLAYIESASFTRYLINAYGLEKFLEIHGEPDLAATLQAVYGKSLKQLEGEWMQFLLSGSEPNEEAVRSYESGIQGIMKHLEENKEHLLGG</sequence>
<evidence type="ECO:0000313" key="2">
    <source>
        <dbReference type="Proteomes" id="UP000322139"/>
    </source>
</evidence>
<protein>
    <recommendedName>
        <fullName evidence="3">DUF1570 domain-containing protein</fullName>
    </recommendedName>
</protein>
<proteinExistence type="predicted"/>
<reference evidence="1 2" key="1">
    <citation type="submission" date="2019-08" db="EMBL/GenBank/DDBJ databases">
        <title>Bacillus genomes from the desert of Cuatro Cienegas, Coahuila.</title>
        <authorList>
            <person name="Olmedo-Alvarez G."/>
        </authorList>
    </citation>
    <scope>NUCLEOTIDE SEQUENCE [LARGE SCALE GENOMIC DNA]</scope>
    <source>
        <strain evidence="1 2">CH446_14T</strain>
    </source>
</reference>
<organism evidence="1 2">
    <name type="scientific">Bacillus infantis</name>
    <dbReference type="NCBI Taxonomy" id="324767"/>
    <lineage>
        <taxon>Bacteria</taxon>
        <taxon>Bacillati</taxon>
        <taxon>Bacillota</taxon>
        <taxon>Bacilli</taxon>
        <taxon>Bacillales</taxon>
        <taxon>Bacillaceae</taxon>
        <taxon>Bacillus</taxon>
    </lineage>
</organism>
<evidence type="ECO:0000313" key="1">
    <source>
        <dbReference type="EMBL" id="TYS48613.1"/>
    </source>
</evidence>
<dbReference type="Proteomes" id="UP000322139">
    <property type="component" value="Unassembled WGS sequence"/>
</dbReference>
<comment type="caution">
    <text evidence="1">The sequence shown here is derived from an EMBL/GenBank/DDBJ whole genome shotgun (WGS) entry which is preliminary data.</text>
</comment>
<evidence type="ECO:0008006" key="3">
    <source>
        <dbReference type="Google" id="ProtNLM"/>
    </source>
</evidence>
<dbReference type="AlphaFoldDB" id="A0A5D4RAV3"/>
<dbReference type="RefSeq" id="WP_148974786.1">
    <property type="nucleotide sequence ID" value="NZ_JBNIKT010000017.1"/>
</dbReference>
<name>A0A5D4RAV3_9BACI</name>
<dbReference type="EMBL" id="VTER01000005">
    <property type="protein sequence ID" value="TYS48613.1"/>
    <property type="molecule type" value="Genomic_DNA"/>
</dbReference>
<dbReference type="PROSITE" id="PS51257">
    <property type="entry name" value="PROKAR_LIPOPROTEIN"/>
    <property type="match status" value="1"/>
</dbReference>
<gene>
    <name evidence="1" type="ORF">FZD51_10875</name>
</gene>
<accession>A0A5D4RAV3</accession>